<comment type="caution">
    <text evidence="1">The sequence shown here is derived from an EMBL/GenBank/DDBJ whole genome shotgun (WGS) entry which is preliminary data.</text>
</comment>
<dbReference type="EMBL" id="JBHSBA010000018">
    <property type="protein sequence ID" value="MFC4128968.1"/>
    <property type="molecule type" value="Genomic_DNA"/>
</dbReference>
<name>A0ABV8LE82_9NOCA</name>
<evidence type="ECO:0000313" key="1">
    <source>
        <dbReference type="EMBL" id="MFC4128968.1"/>
    </source>
</evidence>
<reference evidence="2" key="1">
    <citation type="journal article" date="2019" name="Int. J. Syst. Evol. Microbiol.">
        <title>The Global Catalogue of Microorganisms (GCM) 10K type strain sequencing project: providing services to taxonomists for standard genome sequencing and annotation.</title>
        <authorList>
            <consortium name="The Broad Institute Genomics Platform"/>
            <consortium name="The Broad Institute Genome Sequencing Center for Infectious Disease"/>
            <person name="Wu L."/>
            <person name="Ma J."/>
        </authorList>
    </citation>
    <scope>NUCLEOTIDE SEQUENCE [LARGE SCALE GENOMIC DNA]</scope>
    <source>
        <strain evidence="2">CGMCC 4.7204</strain>
    </source>
</reference>
<sequence>MSSSECRIEFTETNTPGGETIVFGVCDPCGLPIQAASRGDAETRFDHHRTIPAPPAEVLARPATPDDVDDYPEWFLNGRGYPVAVAAKCVHGLALVSFCSGCA</sequence>
<dbReference type="Proteomes" id="UP001595767">
    <property type="component" value="Unassembled WGS sequence"/>
</dbReference>
<keyword evidence="2" id="KW-1185">Reference proteome</keyword>
<gene>
    <name evidence="1" type="ORF">ACFOW8_28960</name>
</gene>
<proteinExistence type="predicted"/>
<accession>A0ABV8LE82</accession>
<organism evidence="1 2">
    <name type="scientific">Nocardia rhizosphaerae</name>
    <dbReference type="NCBI Taxonomy" id="1691571"/>
    <lineage>
        <taxon>Bacteria</taxon>
        <taxon>Bacillati</taxon>
        <taxon>Actinomycetota</taxon>
        <taxon>Actinomycetes</taxon>
        <taxon>Mycobacteriales</taxon>
        <taxon>Nocardiaceae</taxon>
        <taxon>Nocardia</taxon>
    </lineage>
</organism>
<dbReference type="RefSeq" id="WP_378554855.1">
    <property type="nucleotide sequence ID" value="NZ_JBHSBA010000018.1"/>
</dbReference>
<evidence type="ECO:0000313" key="2">
    <source>
        <dbReference type="Proteomes" id="UP001595767"/>
    </source>
</evidence>
<protein>
    <submittedName>
        <fullName evidence="1">Uncharacterized protein</fullName>
    </submittedName>
</protein>